<feature type="domain" description="EAL" evidence="1">
    <location>
        <begin position="136"/>
        <end position="390"/>
    </location>
</feature>
<dbReference type="SMART" id="SM00267">
    <property type="entry name" value="GGDEF"/>
    <property type="match status" value="1"/>
</dbReference>
<name>A0ABU3ST82_9ALTE</name>
<dbReference type="SUPFAM" id="SSF55073">
    <property type="entry name" value="Nucleotide cyclase"/>
    <property type="match status" value="1"/>
</dbReference>
<dbReference type="Pfam" id="PF00990">
    <property type="entry name" value="GGDEF"/>
    <property type="match status" value="1"/>
</dbReference>
<gene>
    <name evidence="3" type="ORF">RS130_04040</name>
</gene>
<evidence type="ECO:0000313" key="4">
    <source>
        <dbReference type="Proteomes" id="UP001247805"/>
    </source>
</evidence>
<dbReference type="GO" id="GO:0052621">
    <property type="term" value="F:diguanylate cyclase activity"/>
    <property type="evidence" value="ECO:0007669"/>
    <property type="project" value="UniProtKB-EC"/>
</dbReference>
<dbReference type="Proteomes" id="UP001247805">
    <property type="component" value="Unassembled WGS sequence"/>
</dbReference>
<reference evidence="3 4" key="1">
    <citation type="submission" date="2023-10" db="EMBL/GenBank/DDBJ databases">
        <title>Glaciecola aquimarina strain GGW-M5 nov., isolated from a coastal seawater.</title>
        <authorList>
            <person name="Bayburt H."/>
            <person name="Kim J.M."/>
            <person name="Choi B.J."/>
            <person name="Jeon C.O."/>
        </authorList>
    </citation>
    <scope>NUCLEOTIDE SEQUENCE [LARGE SCALE GENOMIC DNA]</scope>
    <source>
        <strain evidence="3 4">KCTC 32108</strain>
    </source>
</reference>
<protein>
    <submittedName>
        <fullName evidence="3">Bifunctional diguanylate cyclase/phosphodiesterase</fullName>
        <ecNumber evidence="3">2.7.7.65</ecNumber>
        <ecNumber evidence="3">3.1.4.52</ecNumber>
    </submittedName>
</protein>
<evidence type="ECO:0000259" key="2">
    <source>
        <dbReference type="PROSITE" id="PS50887"/>
    </source>
</evidence>
<dbReference type="InterPro" id="IPR001633">
    <property type="entry name" value="EAL_dom"/>
</dbReference>
<dbReference type="EC" id="2.7.7.65" evidence="3"/>
<dbReference type="PANTHER" id="PTHR33121:SF70">
    <property type="entry name" value="SIGNALING PROTEIN YKOW"/>
    <property type="match status" value="1"/>
</dbReference>
<sequence length="390" mass="43953">MDLDHFKNINDTLGHAAGDNLLREVADRLTNVTAAEDTIARWGGDEFIVLLNNAESIELIHERATQILAQMRKPITLEGREINIPTSIGISIFSASVKGASKLIQQADIAMYHAKQHGRDNYQVFSQEMLNKSIRQFNFEQEMNKALQLEDQIHLVFQPKVNTKKNVVGLEALIRWEHPTEGLISPGEFIPLAEESNLIINVDRKVINLVFAQLNQWKEEGTPLVSVSINLSGKHLVSNDLIPYIMAQLKIHNIDPSLVEFEITEGVLLTDIERSISAMTALKELQIKISIDDFGTGYSSLNYLKRLPIDILKIDRSFVDECASTKEDGQICATIIDLSHNLDLQVVAEGVETEAQLEFLHKKGCNIFQGYYFYKPMLAKEIKNLPFSKV</sequence>
<dbReference type="PROSITE" id="PS50883">
    <property type="entry name" value="EAL"/>
    <property type="match status" value="1"/>
</dbReference>
<keyword evidence="3" id="KW-0548">Nucleotidyltransferase</keyword>
<dbReference type="SUPFAM" id="SSF141868">
    <property type="entry name" value="EAL domain-like"/>
    <property type="match status" value="1"/>
</dbReference>
<dbReference type="InterPro" id="IPR050706">
    <property type="entry name" value="Cyclic-di-GMP_PDE-like"/>
</dbReference>
<accession>A0ABU3ST82</accession>
<keyword evidence="3" id="KW-0808">Transferase</keyword>
<dbReference type="Pfam" id="PF00563">
    <property type="entry name" value="EAL"/>
    <property type="match status" value="1"/>
</dbReference>
<dbReference type="InterPro" id="IPR043128">
    <property type="entry name" value="Rev_trsase/Diguanyl_cyclase"/>
</dbReference>
<evidence type="ECO:0000313" key="3">
    <source>
        <dbReference type="EMBL" id="MDU0353211.1"/>
    </source>
</evidence>
<proteinExistence type="predicted"/>
<dbReference type="CDD" id="cd01948">
    <property type="entry name" value="EAL"/>
    <property type="match status" value="1"/>
</dbReference>
<feature type="domain" description="GGDEF" evidence="2">
    <location>
        <begin position="1"/>
        <end position="127"/>
    </location>
</feature>
<dbReference type="InterPro" id="IPR029787">
    <property type="entry name" value="Nucleotide_cyclase"/>
</dbReference>
<dbReference type="EC" id="3.1.4.52" evidence="3"/>
<dbReference type="CDD" id="cd01949">
    <property type="entry name" value="GGDEF"/>
    <property type="match status" value="1"/>
</dbReference>
<dbReference type="Gene3D" id="3.20.20.450">
    <property type="entry name" value="EAL domain"/>
    <property type="match status" value="1"/>
</dbReference>
<dbReference type="NCBIfam" id="TIGR00254">
    <property type="entry name" value="GGDEF"/>
    <property type="match status" value="1"/>
</dbReference>
<dbReference type="PANTHER" id="PTHR33121">
    <property type="entry name" value="CYCLIC DI-GMP PHOSPHODIESTERASE PDEF"/>
    <property type="match status" value="1"/>
</dbReference>
<keyword evidence="3" id="KW-0378">Hydrolase</keyword>
<dbReference type="RefSeq" id="WP_316024899.1">
    <property type="nucleotide sequence ID" value="NZ_JAWDIO010000002.1"/>
</dbReference>
<keyword evidence="4" id="KW-1185">Reference proteome</keyword>
<dbReference type="InterPro" id="IPR000160">
    <property type="entry name" value="GGDEF_dom"/>
</dbReference>
<organism evidence="3 4">
    <name type="scientific">Paraglaciecola aquimarina</name>
    <dbReference type="NCBI Taxonomy" id="1235557"/>
    <lineage>
        <taxon>Bacteria</taxon>
        <taxon>Pseudomonadati</taxon>
        <taxon>Pseudomonadota</taxon>
        <taxon>Gammaproteobacteria</taxon>
        <taxon>Alteromonadales</taxon>
        <taxon>Alteromonadaceae</taxon>
        <taxon>Paraglaciecola</taxon>
    </lineage>
</organism>
<dbReference type="SMART" id="SM00052">
    <property type="entry name" value="EAL"/>
    <property type="match status" value="1"/>
</dbReference>
<comment type="caution">
    <text evidence="3">The sequence shown here is derived from an EMBL/GenBank/DDBJ whole genome shotgun (WGS) entry which is preliminary data.</text>
</comment>
<dbReference type="EMBL" id="JAWDIO010000002">
    <property type="protein sequence ID" value="MDU0353211.1"/>
    <property type="molecule type" value="Genomic_DNA"/>
</dbReference>
<dbReference type="InterPro" id="IPR035919">
    <property type="entry name" value="EAL_sf"/>
</dbReference>
<evidence type="ECO:0000259" key="1">
    <source>
        <dbReference type="PROSITE" id="PS50883"/>
    </source>
</evidence>
<dbReference type="PROSITE" id="PS50887">
    <property type="entry name" value="GGDEF"/>
    <property type="match status" value="1"/>
</dbReference>
<dbReference type="Gene3D" id="3.30.70.270">
    <property type="match status" value="1"/>
</dbReference>
<dbReference type="GO" id="GO:0071111">
    <property type="term" value="F:cyclic-guanylate-specific phosphodiesterase activity"/>
    <property type="evidence" value="ECO:0007669"/>
    <property type="project" value="UniProtKB-EC"/>
</dbReference>